<keyword evidence="6 8" id="KW-1133">Transmembrane helix</keyword>
<dbReference type="OrthoDB" id="9775035at2"/>
<evidence type="ECO:0000259" key="9">
    <source>
        <dbReference type="Pfam" id="PF02366"/>
    </source>
</evidence>
<evidence type="ECO:0000313" key="11">
    <source>
        <dbReference type="Proteomes" id="UP000580517"/>
    </source>
</evidence>
<dbReference type="PANTHER" id="PTHR33908">
    <property type="entry name" value="MANNOSYLTRANSFERASE YKCB-RELATED"/>
    <property type="match status" value="1"/>
</dbReference>
<feature type="transmembrane region" description="Helical" evidence="8">
    <location>
        <begin position="83"/>
        <end position="101"/>
    </location>
</feature>
<feature type="transmembrane region" description="Helical" evidence="8">
    <location>
        <begin position="320"/>
        <end position="338"/>
    </location>
</feature>
<feature type="transmembrane region" description="Helical" evidence="8">
    <location>
        <begin position="7"/>
        <end position="26"/>
    </location>
</feature>
<dbReference type="GO" id="GO:0010041">
    <property type="term" value="P:response to iron(III) ion"/>
    <property type="evidence" value="ECO:0007669"/>
    <property type="project" value="TreeGrafter"/>
</dbReference>
<feature type="transmembrane region" description="Helical" evidence="8">
    <location>
        <begin position="374"/>
        <end position="393"/>
    </location>
</feature>
<dbReference type="PANTHER" id="PTHR33908:SF3">
    <property type="entry name" value="UNDECAPRENYL PHOSPHATE-ALPHA-4-AMINO-4-DEOXY-L-ARABINOSE ARABINOSYL TRANSFERASE"/>
    <property type="match status" value="1"/>
</dbReference>
<feature type="transmembrane region" description="Helical" evidence="8">
    <location>
        <begin position="344"/>
        <end position="365"/>
    </location>
</feature>
<protein>
    <submittedName>
        <fullName evidence="10">Glycosyltransferase family 39 protein</fullName>
    </submittedName>
</protein>
<evidence type="ECO:0000256" key="3">
    <source>
        <dbReference type="ARBA" id="ARBA00022676"/>
    </source>
</evidence>
<accession>A0A853F5F8</accession>
<dbReference type="InterPro" id="IPR050297">
    <property type="entry name" value="LipidA_mod_glycosyltrf_83"/>
</dbReference>
<keyword evidence="5 8" id="KW-0812">Transmembrane</keyword>
<feature type="domain" description="ArnT-like N-terminal" evidence="9">
    <location>
        <begin position="18"/>
        <end position="249"/>
    </location>
</feature>
<evidence type="ECO:0000256" key="6">
    <source>
        <dbReference type="ARBA" id="ARBA00022989"/>
    </source>
</evidence>
<evidence type="ECO:0000256" key="1">
    <source>
        <dbReference type="ARBA" id="ARBA00004651"/>
    </source>
</evidence>
<evidence type="ECO:0000256" key="2">
    <source>
        <dbReference type="ARBA" id="ARBA00022475"/>
    </source>
</evidence>
<evidence type="ECO:0000256" key="4">
    <source>
        <dbReference type="ARBA" id="ARBA00022679"/>
    </source>
</evidence>
<dbReference type="InterPro" id="IPR003342">
    <property type="entry name" value="ArnT-like_N"/>
</dbReference>
<comment type="subcellular location">
    <subcellularLocation>
        <location evidence="1">Cell membrane</location>
        <topology evidence="1">Multi-pass membrane protein</topology>
    </subcellularLocation>
</comment>
<dbReference type="GO" id="GO:0000030">
    <property type="term" value="F:mannosyltransferase activity"/>
    <property type="evidence" value="ECO:0007669"/>
    <property type="project" value="InterPro"/>
</dbReference>
<feature type="transmembrane region" description="Helical" evidence="8">
    <location>
        <begin position="113"/>
        <end position="132"/>
    </location>
</feature>
<feature type="transmembrane region" description="Helical" evidence="8">
    <location>
        <begin position="280"/>
        <end position="300"/>
    </location>
</feature>
<gene>
    <name evidence="10" type="ORF">H0A68_00525</name>
</gene>
<evidence type="ECO:0000256" key="8">
    <source>
        <dbReference type="SAM" id="Phobius"/>
    </source>
</evidence>
<evidence type="ECO:0000313" key="10">
    <source>
        <dbReference type="EMBL" id="NYT35343.1"/>
    </source>
</evidence>
<proteinExistence type="predicted"/>
<keyword evidence="2" id="KW-1003">Cell membrane</keyword>
<keyword evidence="4 10" id="KW-0808">Transferase</keyword>
<keyword evidence="11" id="KW-1185">Reference proteome</keyword>
<dbReference type="GO" id="GO:0016763">
    <property type="term" value="F:pentosyltransferase activity"/>
    <property type="evidence" value="ECO:0007669"/>
    <property type="project" value="TreeGrafter"/>
</dbReference>
<keyword evidence="7 8" id="KW-0472">Membrane</keyword>
<dbReference type="Pfam" id="PF02366">
    <property type="entry name" value="PMT"/>
    <property type="match status" value="1"/>
</dbReference>
<feature type="transmembrane region" description="Helical" evidence="8">
    <location>
        <begin position="219"/>
        <end position="237"/>
    </location>
</feature>
<dbReference type="AlphaFoldDB" id="A0A853F5F8"/>
<dbReference type="RefSeq" id="WP_129967228.1">
    <property type="nucleotide sequence ID" value="NZ_JACCEW010000001.1"/>
</dbReference>
<organism evidence="10 11">
    <name type="scientific">Allopusillimonas soli</name>
    <dbReference type="NCBI Taxonomy" id="659016"/>
    <lineage>
        <taxon>Bacteria</taxon>
        <taxon>Pseudomonadati</taxon>
        <taxon>Pseudomonadota</taxon>
        <taxon>Betaproteobacteria</taxon>
        <taxon>Burkholderiales</taxon>
        <taxon>Alcaligenaceae</taxon>
        <taxon>Allopusillimonas</taxon>
    </lineage>
</organism>
<comment type="caution">
    <text evidence="10">The sequence shown here is derived from an EMBL/GenBank/DDBJ whole genome shotgun (WGS) entry which is preliminary data.</text>
</comment>
<dbReference type="Proteomes" id="UP000580517">
    <property type="component" value="Unassembled WGS sequence"/>
</dbReference>
<keyword evidence="3" id="KW-0328">Glycosyltransferase</keyword>
<dbReference type="GO" id="GO:0009103">
    <property type="term" value="P:lipopolysaccharide biosynthetic process"/>
    <property type="evidence" value="ECO:0007669"/>
    <property type="project" value="UniProtKB-ARBA"/>
</dbReference>
<evidence type="ECO:0000256" key="5">
    <source>
        <dbReference type="ARBA" id="ARBA00022692"/>
    </source>
</evidence>
<name>A0A853F5F8_9BURK</name>
<reference evidence="10 11" key="1">
    <citation type="submission" date="2020-07" db="EMBL/GenBank/DDBJ databases">
        <title>Taxonomic revisions and descriptions of new bacterial species based on genomic comparisons in the high-G+C-content subgroup of the family Alcaligenaceae.</title>
        <authorList>
            <person name="Szabo A."/>
            <person name="Felfoldi T."/>
        </authorList>
    </citation>
    <scope>NUCLEOTIDE SEQUENCE [LARGE SCALE GENOMIC DNA]</scope>
    <source>
        <strain evidence="10 11">DSM 25264</strain>
    </source>
</reference>
<evidence type="ECO:0000256" key="7">
    <source>
        <dbReference type="ARBA" id="ARBA00023136"/>
    </source>
</evidence>
<dbReference type="GO" id="GO:0006493">
    <property type="term" value="P:protein O-linked glycosylation"/>
    <property type="evidence" value="ECO:0007669"/>
    <property type="project" value="InterPro"/>
</dbReference>
<dbReference type="EMBL" id="JACCEW010000001">
    <property type="protein sequence ID" value="NYT35343.1"/>
    <property type="molecule type" value="Genomic_DNA"/>
</dbReference>
<dbReference type="GO" id="GO:0005886">
    <property type="term" value="C:plasma membrane"/>
    <property type="evidence" value="ECO:0007669"/>
    <property type="project" value="UniProtKB-SubCell"/>
</dbReference>
<sequence>MPRTIDWYRRLLVVVLLLPLASMWLVPFSDTSEPRYAEIARLMAQTGDWITPWFRPGVPFWGKPPLSFWAEALSMRYLGVNEFAARLPSWLCLLLSVFILYRGLRILRGRRVAILSALIYATSTLVYVASGAVLTDPFLALGTNLSFVTFAVLASEHRRQCATQAFSSRLLLFCRIGFFVGVAIGLLAKGPLAAAIILVPSACWCAMEQYANRPQPRMAWAKGLLLAALISAPWYILAEFKTPGFLDYFIVGEHIRRFLDAGWHGDLYGTAHREAYGTIWLYWLQATFPWGLALLAMLAASWRSARVRGVLRPLRHDALFPYWLAWAAFTPLFFTFSANILWTYILPAIAPLSVLVALPIERLLVQGCITRRHLLPLFVLVPVAVLMWTGIAWHRPDTLKSERGLVRYALQRGNGHIPLRYLGGPPFSAQFYSKGTAEAVGLSALAAGEESEGLAFVAIPKDEAGRAQAALGHQLNVLYENRRYLLVRCGSSTQEAILPQEPRQRVAKHLPKNRS</sequence>